<name>A0A9P0K845_ACAOB</name>
<feature type="compositionally biased region" description="Polar residues" evidence="5">
    <location>
        <begin position="1226"/>
        <end position="1235"/>
    </location>
</feature>
<reference evidence="7" key="1">
    <citation type="submission" date="2022-03" db="EMBL/GenBank/DDBJ databases">
        <authorList>
            <person name="Sayadi A."/>
        </authorList>
    </citation>
    <scope>NUCLEOTIDE SEQUENCE</scope>
</reference>
<dbReference type="EMBL" id="CAKOFQ010006725">
    <property type="protein sequence ID" value="CAH1965465.1"/>
    <property type="molecule type" value="Genomic_DNA"/>
</dbReference>
<dbReference type="Pfam" id="PF00578">
    <property type="entry name" value="AhpC-TSA"/>
    <property type="match status" value="1"/>
</dbReference>
<keyword evidence="8" id="KW-1185">Reference proteome</keyword>
<organism evidence="7 8">
    <name type="scientific">Acanthoscelides obtectus</name>
    <name type="common">Bean weevil</name>
    <name type="synonym">Bruchus obtectus</name>
    <dbReference type="NCBI Taxonomy" id="200917"/>
    <lineage>
        <taxon>Eukaryota</taxon>
        <taxon>Metazoa</taxon>
        <taxon>Ecdysozoa</taxon>
        <taxon>Arthropoda</taxon>
        <taxon>Hexapoda</taxon>
        <taxon>Insecta</taxon>
        <taxon>Pterygota</taxon>
        <taxon>Neoptera</taxon>
        <taxon>Endopterygota</taxon>
        <taxon>Coleoptera</taxon>
        <taxon>Polyphaga</taxon>
        <taxon>Cucujiformia</taxon>
        <taxon>Chrysomeloidea</taxon>
        <taxon>Chrysomelidae</taxon>
        <taxon>Bruchinae</taxon>
        <taxon>Bruchini</taxon>
        <taxon>Acanthoscelides</taxon>
    </lineage>
</organism>
<feature type="compositionally biased region" description="Basic residues" evidence="5">
    <location>
        <begin position="656"/>
        <end position="665"/>
    </location>
</feature>
<comment type="caution">
    <text evidence="7">The sequence shown here is derived from an EMBL/GenBank/DDBJ whole genome shotgun (WGS) entry which is preliminary data.</text>
</comment>
<dbReference type="GO" id="GO:0045454">
    <property type="term" value="P:cell redox homeostasis"/>
    <property type="evidence" value="ECO:0007669"/>
    <property type="project" value="TreeGrafter"/>
</dbReference>
<protein>
    <recommendedName>
        <fullName evidence="2">thioredoxin-dependent peroxiredoxin</fullName>
        <ecNumber evidence="2">1.11.1.24</ecNumber>
    </recommendedName>
</protein>
<keyword evidence="3" id="KW-0560">Oxidoreductase</keyword>
<feature type="region of interest" description="Disordered" evidence="5">
    <location>
        <begin position="1879"/>
        <end position="1914"/>
    </location>
</feature>
<feature type="compositionally biased region" description="Polar residues" evidence="5">
    <location>
        <begin position="449"/>
        <end position="459"/>
    </location>
</feature>
<feature type="compositionally biased region" description="Basic residues" evidence="5">
    <location>
        <begin position="919"/>
        <end position="930"/>
    </location>
</feature>
<sequence>MGIITEKIDEFLFQIEEEFSKAGTSFNVLSEWYKRLKHIFMKARNQKYYHDLMECVVKYIELVVVNFSLLSHKKQITHSKNFFQKVEALIEHDHKAAFLKNVSEKIFEIVTEFDGYQGWAVIKELLKMYYNVIKDTSIELRSDAVDQLAKMWMYKLTDSISIHSDYDMQVLIIEVIILLYGKGNLNRQIGDLIPESQELSEHFIGIDPDNFDRDVRVFLNRLNQNPTSSVFSIVCDSVQLGDDYVCITPFNSMQGLWVDFNMNNCVISWYCGVGTFDVIEEDNSRAIELISILGENISRFHISVSPNDLITIKFELQHPPLNLQEKYKLMVKNCNKCSFTLKNSDGAQKLLTQVLPKVLKYTGRSSTDADIVEGKLSSAGDETLNISIPDTDILDRSILFWDRTINTSSCTFEAISVSSGSHHSKKSRPGDENLANAGRQSKRAASGRKSPSNVNFKKSRQAQALTVIFEEPTTQPGVRPNSQEADEVALVQNGSEAFYTAAEEIPATLEFDSVHIIDDDVISQTQEEQKENQYPMKPSGHGHKLGIPLKELNFYSEANVSGTESEEDIKVSASDLFSRTEQCTKPGAPVVPDVKLTSKEERAPRVSESVEVPILDECTRIQTSESIEECALDGRRRDMIVNLITSESEGSTVPQKNKKKSKKINSTKSAAPELSSDDENFVTQYKEPNRILGKVPGTVDTVKKPRQRKPSKTKIENINRDSEIIRLNYSASIEGTRNTVDRIASDTEGPSVIPNRHSKMLLPLESSGDDSIIALSSSAQPEKQNQRLHRVISCGAETVIAEKSLELGSSTKNECSFNKEVGEGTPKTSQEVGMLIEDVPSQLVISSDAQKVVEAKSNTTPQVANISLEKRKEKQRISLEKDTSGVDAFSGDEIPKPLTKLSSSRADSIIAGRSSLPLQKRKKQRSKKKRVPAETVIAEKSLKSGSIAKNESSFNKEVGGGTPRTSKEFGIVMEDVPSQLVISGDAQKVLEAKSRQRKPSKTKIKNIDRGRDIIRLNSSASIRHTVDRIASDTEDPSVIPNRHSKMLLPLESSGDNGIIALSSTAHSEKQNQRLHRVISCDAETVIAEKYLESGRISKNEGSFNNEAGKGTPGISTEVETVMEDVPSQLVISRDAQKVVGAKCNTTPQVANISLEKSKEKQGPLLQKDTSDVNAFSDDEMPKPLTKSSSRDDTIIAGMSSLPLQKRKKRRSKKKRVPAKKNKLTNRKMSSSSDSTIFARRKKTLRKLDSSQKSEALDIEMGSKTRRLKPQQDYIFEELAKLHGTSQQNEASQRSTHRTFLQDSVVEELGNNNAEIQQFEHETDFAESSVKSKTLVDELPELSQDLEEVPSKEVKRSHCDKEGDKLATDLDEPICAKIQDEKHEFAVEYSLEKSGIRKGRKREECQSTQQIKHAKKHTSDAKSHAGSKIVILSNVTLVKGRSSYQQESILGKSVHVETGVDNEDIILGTPLKSSSKMETRSKSKIYKTLKTIESVKYVESAKPACEDVDVNHEGVAGIRDDAETGTSDNHHHESLNVTITTESAVRKNMPKDQIFGQDIDKSELNASSHTATEKQIVDIQADKNEDSEQIDAGTENKEICGTQKVTAKHNVKGIKRSHVRLQHSNVDDILEVFTDEVNYHQESNIDVEHNSATQKSHISAKGKSVQSMANINAHKHANQSEILSTHRAEEANEENASKIRKNTEGAEPMDANKTRENSTTVKRIERDFDCRSEYTNTSSTISRKRTRKLLDESITWHNVPQLNENLERTRITERSVEKKIDVPKPAASSFKEKNWKNLTVNIHRQPQEDESPFISARNLFQDSKRKNNELQMRSAKKVRFENNMQSDKSRSVPRLGHSRESACFRVFGELLESERHKLFSDKSENESKRTRNRTYRKKERAPPKNTPRRPRKKLDTVMRAEKVYSPSGVSSKRRKTQEIDNGNITPVEFDVASSEIAPVRSLLDEEDNAFVHDHTHKEIDGYISEIIEAPEWVADAIQGGERKQLRSSDFQGKYLLMFFYPSDFGYTVAAPEELEELSAHIETFKSLNVEVVGCCTTDENVHMEFLARKPNIVVPLIADCKMKVSMAFRMYVTEWGHNFRAAIFIDPKGKIQWRFILHNDDCTVPVDILLGLVKKHVLMHPLNI</sequence>
<evidence type="ECO:0000256" key="5">
    <source>
        <dbReference type="SAM" id="MobiDB-lite"/>
    </source>
</evidence>
<dbReference type="SUPFAM" id="SSF52833">
    <property type="entry name" value="Thioredoxin-like"/>
    <property type="match status" value="1"/>
</dbReference>
<evidence type="ECO:0000313" key="7">
    <source>
        <dbReference type="EMBL" id="CAH1965465.1"/>
    </source>
</evidence>
<dbReference type="Gene3D" id="3.40.30.10">
    <property type="entry name" value="Glutaredoxin"/>
    <property type="match status" value="1"/>
</dbReference>
<dbReference type="InterPro" id="IPR036249">
    <property type="entry name" value="Thioredoxin-like_sf"/>
</dbReference>
<feature type="compositionally biased region" description="Basic residues" evidence="5">
    <location>
        <begin position="1889"/>
        <end position="1898"/>
    </location>
</feature>
<dbReference type="GO" id="GO:0008379">
    <property type="term" value="F:thioredoxin peroxidase activity"/>
    <property type="evidence" value="ECO:0007669"/>
    <property type="project" value="TreeGrafter"/>
</dbReference>
<feature type="compositionally biased region" description="Polar residues" evidence="5">
    <location>
        <begin position="646"/>
        <end position="655"/>
    </location>
</feature>
<feature type="compositionally biased region" description="Basic and acidic residues" evidence="5">
    <location>
        <begin position="1879"/>
        <end position="1888"/>
    </location>
</feature>
<evidence type="ECO:0000256" key="1">
    <source>
        <dbReference type="ARBA" id="ARBA00009796"/>
    </source>
</evidence>
<comment type="catalytic activity">
    <reaction evidence="4">
        <text>a hydroperoxide + [thioredoxin]-dithiol = an alcohol + [thioredoxin]-disulfide + H2O</text>
        <dbReference type="Rhea" id="RHEA:62620"/>
        <dbReference type="Rhea" id="RHEA-COMP:10698"/>
        <dbReference type="Rhea" id="RHEA-COMP:10700"/>
        <dbReference type="ChEBI" id="CHEBI:15377"/>
        <dbReference type="ChEBI" id="CHEBI:29950"/>
        <dbReference type="ChEBI" id="CHEBI:30879"/>
        <dbReference type="ChEBI" id="CHEBI:35924"/>
        <dbReference type="ChEBI" id="CHEBI:50058"/>
        <dbReference type="EC" id="1.11.1.24"/>
    </reaction>
</comment>
<proteinExistence type="inferred from homology"/>
<evidence type="ECO:0000256" key="2">
    <source>
        <dbReference type="ARBA" id="ARBA00013017"/>
    </source>
</evidence>
<feature type="region of interest" description="Disordered" evidence="5">
    <location>
        <begin position="1824"/>
        <end position="1856"/>
    </location>
</feature>
<dbReference type="OrthoDB" id="6356536at2759"/>
<feature type="compositionally biased region" description="Basic residues" evidence="5">
    <location>
        <begin position="1204"/>
        <end position="1225"/>
    </location>
</feature>
<dbReference type="GO" id="GO:0042744">
    <property type="term" value="P:hydrogen peroxide catabolic process"/>
    <property type="evidence" value="ECO:0007669"/>
    <property type="project" value="TreeGrafter"/>
</dbReference>
<dbReference type="GO" id="GO:0006979">
    <property type="term" value="P:response to oxidative stress"/>
    <property type="evidence" value="ECO:0007669"/>
    <property type="project" value="TreeGrafter"/>
</dbReference>
<feature type="region of interest" description="Disordered" evidence="5">
    <location>
        <begin position="1397"/>
        <end position="1422"/>
    </location>
</feature>
<dbReference type="GO" id="GO:0033554">
    <property type="term" value="P:cellular response to stress"/>
    <property type="evidence" value="ECO:0007669"/>
    <property type="project" value="TreeGrafter"/>
</dbReference>
<gene>
    <name evidence="7" type="ORF">ACAOBT_LOCUS6348</name>
</gene>
<dbReference type="InterPro" id="IPR050217">
    <property type="entry name" value="Peroxiredoxin"/>
</dbReference>
<dbReference type="PANTHER" id="PTHR10681">
    <property type="entry name" value="THIOREDOXIN PEROXIDASE"/>
    <property type="match status" value="1"/>
</dbReference>
<comment type="similarity">
    <text evidence="1">Belongs to the peroxiredoxin family. AhpC/Prx1 subfamily.</text>
</comment>
<dbReference type="InterPro" id="IPR013766">
    <property type="entry name" value="Thioredoxin_domain"/>
</dbReference>
<dbReference type="GO" id="GO:0005829">
    <property type="term" value="C:cytosol"/>
    <property type="evidence" value="ECO:0007669"/>
    <property type="project" value="TreeGrafter"/>
</dbReference>
<feature type="region of interest" description="Disordered" evidence="5">
    <location>
        <begin position="1153"/>
        <end position="1236"/>
    </location>
</feature>
<dbReference type="InterPro" id="IPR000866">
    <property type="entry name" value="AhpC/TSA"/>
</dbReference>
<feature type="region of interest" description="Disordered" evidence="5">
    <location>
        <begin position="1700"/>
        <end position="1719"/>
    </location>
</feature>
<evidence type="ECO:0000256" key="4">
    <source>
        <dbReference type="ARBA" id="ARBA00049091"/>
    </source>
</evidence>
<accession>A0A9P0K845</accession>
<feature type="region of interest" description="Disordered" evidence="5">
    <location>
        <begin position="885"/>
        <end position="933"/>
    </location>
</feature>
<feature type="region of interest" description="Disordered" evidence="5">
    <location>
        <begin position="693"/>
        <end position="712"/>
    </location>
</feature>
<dbReference type="Proteomes" id="UP001152888">
    <property type="component" value="Unassembled WGS sequence"/>
</dbReference>
<dbReference type="EC" id="1.11.1.24" evidence="2"/>
<feature type="region of interest" description="Disordered" evidence="5">
    <location>
        <begin position="418"/>
        <end position="459"/>
    </location>
</feature>
<evidence type="ECO:0000256" key="3">
    <source>
        <dbReference type="ARBA" id="ARBA00023002"/>
    </source>
</evidence>
<evidence type="ECO:0000313" key="8">
    <source>
        <dbReference type="Proteomes" id="UP001152888"/>
    </source>
</evidence>
<evidence type="ECO:0000259" key="6">
    <source>
        <dbReference type="PROSITE" id="PS51352"/>
    </source>
</evidence>
<feature type="region of interest" description="Disordered" evidence="5">
    <location>
        <begin position="646"/>
        <end position="677"/>
    </location>
</feature>
<dbReference type="PANTHER" id="PTHR10681:SF128">
    <property type="entry name" value="THIOREDOXIN-DEPENDENT PEROXIDE REDUCTASE, MITOCHONDRIAL"/>
    <property type="match status" value="1"/>
</dbReference>
<feature type="domain" description="Thioredoxin" evidence="6">
    <location>
        <begin position="1982"/>
        <end position="2137"/>
    </location>
</feature>
<dbReference type="PROSITE" id="PS51352">
    <property type="entry name" value="THIOREDOXIN_2"/>
    <property type="match status" value="1"/>
</dbReference>